<evidence type="ECO:0000313" key="1">
    <source>
        <dbReference type="EMBL" id="QYN79954.1"/>
    </source>
</evidence>
<dbReference type="Proteomes" id="UP000828443">
    <property type="component" value="Segment"/>
</dbReference>
<sequence>MPNDSRITVAGKITFAWNPFQDNPANRVTNEPGHTDVANAGIIIPRNGPFFSRNVKVTLVDSNRELSFEAGDYSFIHPFGRFNKRYNRLVWGGIQLKNVSGPVNVTLEYDTIGGDFVLSDIAYAAAVANVLTSPRTIDWDEIVNLPLTWPSDPHDQPISDTMNYGDMIVYMTSYIDALTQNPSLSWMSQFKAHLEADLHDAHKGSLSDLGIKNLGDFPMAVINDIKGNSTEVVINMAVLKEAIRAFNRGEWS</sequence>
<dbReference type="GeneID" id="77953131"/>
<evidence type="ECO:0008006" key="3">
    <source>
        <dbReference type="Google" id="ProtNLM"/>
    </source>
</evidence>
<evidence type="ECO:0000313" key="2">
    <source>
        <dbReference type="Proteomes" id="UP000828443"/>
    </source>
</evidence>
<organism evidence="1 2">
    <name type="scientific">Kosakonia phage Kc263</name>
    <dbReference type="NCBI Taxonomy" id="2863194"/>
    <lineage>
        <taxon>Viruses</taxon>
        <taxon>Duplodnaviria</taxon>
        <taxon>Heunggongvirae</taxon>
        <taxon>Uroviricota</taxon>
        <taxon>Caudoviricetes</taxon>
        <taxon>Chimalliviridae</taxon>
        <taxon>Branisovskavirus</taxon>
        <taxon>Branisovskavirus Kc263</taxon>
    </lineage>
</organism>
<dbReference type="KEGG" id="vg:77953131"/>
<accession>A0AAE7WHY7</accession>
<reference evidence="1" key="1">
    <citation type="journal article" date="2021" name="Viruses">
        <title>Novel Viruses That Lyse Plant and Human Strains of Kosakonia cowanii.</title>
        <authorList>
            <person name="Petrzik K."/>
            <person name="Brazdova S."/>
            <person name="Krawczyk K."/>
        </authorList>
    </citation>
    <scope>NUCLEOTIDE SEQUENCE</scope>
</reference>
<proteinExistence type="predicted"/>
<dbReference type="EMBL" id="MZ348422">
    <property type="protein sequence ID" value="QYN79954.1"/>
    <property type="molecule type" value="Genomic_DNA"/>
</dbReference>
<keyword evidence="2" id="KW-1185">Reference proteome</keyword>
<name>A0AAE7WHY7_9CAUD</name>
<dbReference type="RefSeq" id="YP_010676766.1">
    <property type="nucleotide sequence ID" value="NC_071015.1"/>
</dbReference>
<protein>
    <recommendedName>
        <fullName evidence="3">Virion structural protein</fullName>
    </recommendedName>
</protein>